<protein>
    <submittedName>
        <fullName evidence="2">Uncharacterized protein</fullName>
    </submittedName>
</protein>
<organism evidence="2 3">
    <name type="scientific">Phanerochaete sordida</name>
    <dbReference type="NCBI Taxonomy" id="48140"/>
    <lineage>
        <taxon>Eukaryota</taxon>
        <taxon>Fungi</taxon>
        <taxon>Dikarya</taxon>
        <taxon>Basidiomycota</taxon>
        <taxon>Agaricomycotina</taxon>
        <taxon>Agaricomycetes</taxon>
        <taxon>Polyporales</taxon>
        <taxon>Phanerochaetaceae</taxon>
        <taxon>Phanerochaete</taxon>
    </lineage>
</organism>
<comment type="caution">
    <text evidence="2">The sequence shown here is derived from an EMBL/GenBank/DDBJ whole genome shotgun (WGS) entry which is preliminary data.</text>
</comment>
<keyword evidence="3" id="KW-1185">Reference proteome</keyword>
<dbReference type="EMBL" id="BPQB01000007">
    <property type="protein sequence ID" value="GJE87759.1"/>
    <property type="molecule type" value="Genomic_DNA"/>
</dbReference>
<sequence>MSRPSTSRQSDPPPYVAGVKRPAIFDEMKYEDPSYVSLPSNDAMPWYYPSHGIDFDNEETTANLTAVAGNWGRKRIGDARWVRKGKMAAWGPNYEEWEIEDQARKRLKILLPSEPDPHAPVTLPHLRSPTPPLTSPYPAPTTQHLSYTSFVLDKGVTQAFRSKMLDELEESTNGIIEQEGHLRRALGRLWQALSEDPDAPLEDTHVIPKREDEDMDGESDRDRRLARAPNLEPITHKLFLTRFSVDANTNFDPPTMEVQTENMEKSLSVLRDFQDDGREYIERLEEIRDGIGYVRKQRDAIWDIVRQKAIDELRETVASSVQPAA</sequence>
<dbReference type="OrthoDB" id="3353673at2759"/>
<feature type="compositionally biased region" description="Basic and acidic residues" evidence="1">
    <location>
        <begin position="202"/>
        <end position="225"/>
    </location>
</feature>
<dbReference type="AlphaFoldDB" id="A0A9P3LAQ7"/>
<accession>A0A9P3LAQ7</accession>
<proteinExistence type="predicted"/>
<evidence type="ECO:0000313" key="2">
    <source>
        <dbReference type="EMBL" id="GJE87759.1"/>
    </source>
</evidence>
<dbReference type="Proteomes" id="UP000703269">
    <property type="component" value="Unassembled WGS sequence"/>
</dbReference>
<gene>
    <name evidence="2" type="ORF">PsYK624_038420</name>
</gene>
<name>A0A9P3LAQ7_9APHY</name>
<reference evidence="2 3" key="1">
    <citation type="submission" date="2021-08" db="EMBL/GenBank/DDBJ databases">
        <title>Draft Genome Sequence of Phanerochaete sordida strain YK-624.</title>
        <authorList>
            <person name="Mori T."/>
            <person name="Dohra H."/>
            <person name="Suzuki T."/>
            <person name="Kawagishi H."/>
            <person name="Hirai H."/>
        </authorList>
    </citation>
    <scope>NUCLEOTIDE SEQUENCE [LARGE SCALE GENOMIC DNA]</scope>
    <source>
        <strain evidence="2 3">YK-624</strain>
    </source>
</reference>
<evidence type="ECO:0000313" key="3">
    <source>
        <dbReference type="Proteomes" id="UP000703269"/>
    </source>
</evidence>
<feature type="region of interest" description="Disordered" evidence="1">
    <location>
        <begin position="197"/>
        <end position="228"/>
    </location>
</feature>
<evidence type="ECO:0000256" key="1">
    <source>
        <dbReference type="SAM" id="MobiDB-lite"/>
    </source>
</evidence>